<dbReference type="eggNOG" id="ENOG50337AU">
    <property type="taxonomic scope" value="Bacteria"/>
</dbReference>
<evidence type="ECO:0000313" key="2">
    <source>
        <dbReference type="Proteomes" id="UP000006094"/>
    </source>
</evidence>
<dbReference type="STRING" id="1128398.Curi_c00550"/>
<accession>K0AXG5</accession>
<protein>
    <recommendedName>
        <fullName evidence="3">Bacteriocin</fullName>
    </recommendedName>
</protein>
<dbReference type="NCBIfam" id="TIGR04067">
    <property type="entry name" value="oc_CLOSPO_01332"/>
    <property type="match status" value="1"/>
</dbReference>
<dbReference type="KEGG" id="cad:Curi_c00550"/>
<gene>
    <name evidence="1" type="ordered locus">Curi_c00550</name>
</gene>
<reference evidence="1 2" key="1">
    <citation type="journal article" date="2012" name="PLoS ONE">
        <title>The purine-utilizing bacterium Clostridium acidurici 9a: a genome-guided metabolic reconsideration.</title>
        <authorList>
            <person name="Hartwich K."/>
            <person name="Poehlein A."/>
            <person name="Daniel R."/>
        </authorList>
    </citation>
    <scope>NUCLEOTIDE SEQUENCE [LARGE SCALE GENOMIC DNA]</scope>
    <source>
        <strain evidence="2">ATCC 7906 / DSM 604 / BCRC 14475 / CIP 104303 / KCTC 5404 / NCIMB 10678 / 9a</strain>
    </source>
</reference>
<dbReference type="RefSeq" id="WP_014966273.1">
    <property type="nucleotide sequence ID" value="NC_018664.1"/>
</dbReference>
<evidence type="ECO:0000313" key="1">
    <source>
        <dbReference type="EMBL" id="AFS77136.1"/>
    </source>
</evidence>
<proteinExistence type="predicted"/>
<organism evidence="1 2">
    <name type="scientific">Gottschalkia acidurici (strain ATCC 7906 / DSM 604 / BCRC 14475 / CIP 104303 / KCTC 5404 / NCIMB 10678 / 9a)</name>
    <name type="common">Clostridium acidurici</name>
    <dbReference type="NCBI Taxonomy" id="1128398"/>
    <lineage>
        <taxon>Bacteria</taxon>
        <taxon>Bacillati</taxon>
        <taxon>Bacillota</taxon>
        <taxon>Tissierellia</taxon>
        <taxon>Tissierellales</taxon>
        <taxon>Gottschalkiaceae</taxon>
        <taxon>Gottschalkia</taxon>
    </lineage>
</organism>
<dbReference type="EMBL" id="CP003326">
    <property type="protein sequence ID" value="AFS77136.1"/>
    <property type="molecule type" value="Genomic_DNA"/>
</dbReference>
<dbReference type="HOGENOM" id="CLU_199592_0_0_9"/>
<keyword evidence="2" id="KW-1185">Reference proteome</keyword>
<sequence length="69" mass="7283">MKMINPLGRDLTTNAPGAQPYACMCSNLFSNARGDDSCFHCGCSCSDSDVNAGNSSKAFRTVRKSGSVE</sequence>
<name>K0AXG5_GOTA9</name>
<dbReference type="OrthoDB" id="2061509at2"/>
<dbReference type="InterPro" id="IPR023964">
    <property type="entry name" value="Bacteriocin_CLOSPO-01332_put"/>
</dbReference>
<dbReference type="AlphaFoldDB" id="K0AXG5"/>
<evidence type="ECO:0008006" key="3">
    <source>
        <dbReference type="Google" id="ProtNLM"/>
    </source>
</evidence>
<dbReference type="Proteomes" id="UP000006094">
    <property type="component" value="Chromosome"/>
</dbReference>